<dbReference type="AlphaFoldDB" id="A0AAV4E1R0"/>
<organism evidence="2 3">
    <name type="scientific">Plakobranchus ocellatus</name>
    <dbReference type="NCBI Taxonomy" id="259542"/>
    <lineage>
        <taxon>Eukaryota</taxon>
        <taxon>Metazoa</taxon>
        <taxon>Spiralia</taxon>
        <taxon>Lophotrochozoa</taxon>
        <taxon>Mollusca</taxon>
        <taxon>Gastropoda</taxon>
        <taxon>Heterobranchia</taxon>
        <taxon>Euthyneura</taxon>
        <taxon>Panpulmonata</taxon>
        <taxon>Sacoglossa</taxon>
        <taxon>Placobranchoidea</taxon>
        <taxon>Plakobranchidae</taxon>
        <taxon>Plakobranchus</taxon>
    </lineage>
</organism>
<proteinExistence type="predicted"/>
<evidence type="ECO:0000256" key="1">
    <source>
        <dbReference type="SAM" id="SignalP"/>
    </source>
</evidence>
<feature type="signal peptide" evidence="1">
    <location>
        <begin position="1"/>
        <end position="15"/>
    </location>
</feature>
<sequence>MHQGVSPEWMMTALALDLLISGPELLKCLMALGGLHRPSLTLCLRYRHGRVEISSDRRPSLTQPTPGCASSCRVYRITM</sequence>
<feature type="chain" id="PRO_5043551176" description="Secreted protein" evidence="1">
    <location>
        <begin position="16"/>
        <end position="79"/>
    </location>
</feature>
<dbReference type="EMBL" id="BLXT01008612">
    <property type="protein sequence ID" value="GFO50493.1"/>
    <property type="molecule type" value="Genomic_DNA"/>
</dbReference>
<gene>
    <name evidence="2" type="ORF">PoB_007699800</name>
</gene>
<name>A0AAV4E1R0_9GAST</name>
<protein>
    <recommendedName>
        <fullName evidence="4">Secreted protein</fullName>
    </recommendedName>
</protein>
<evidence type="ECO:0000313" key="3">
    <source>
        <dbReference type="Proteomes" id="UP000735302"/>
    </source>
</evidence>
<dbReference type="Proteomes" id="UP000735302">
    <property type="component" value="Unassembled WGS sequence"/>
</dbReference>
<evidence type="ECO:0000313" key="2">
    <source>
        <dbReference type="EMBL" id="GFO50493.1"/>
    </source>
</evidence>
<accession>A0AAV4E1R0</accession>
<keyword evidence="3" id="KW-1185">Reference proteome</keyword>
<evidence type="ECO:0008006" key="4">
    <source>
        <dbReference type="Google" id="ProtNLM"/>
    </source>
</evidence>
<comment type="caution">
    <text evidence="2">The sequence shown here is derived from an EMBL/GenBank/DDBJ whole genome shotgun (WGS) entry which is preliminary data.</text>
</comment>
<keyword evidence="1" id="KW-0732">Signal</keyword>
<reference evidence="2 3" key="1">
    <citation type="journal article" date="2021" name="Elife">
        <title>Chloroplast acquisition without the gene transfer in kleptoplastic sea slugs, Plakobranchus ocellatus.</title>
        <authorList>
            <person name="Maeda T."/>
            <person name="Takahashi S."/>
            <person name="Yoshida T."/>
            <person name="Shimamura S."/>
            <person name="Takaki Y."/>
            <person name="Nagai Y."/>
            <person name="Toyoda A."/>
            <person name="Suzuki Y."/>
            <person name="Arimoto A."/>
            <person name="Ishii H."/>
            <person name="Satoh N."/>
            <person name="Nishiyama T."/>
            <person name="Hasebe M."/>
            <person name="Maruyama T."/>
            <person name="Minagawa J."/>
            <person name="Obokata J."/>
            <person name="Shigenobu S."/>
        </authorList>
    </citation>
    <scope>NUCLEOTIDE SEQUENCE [LARGE SCALE GENOMIC DNA]</scope>
</reference>